<evidence type="ECO:0000313" key="1">
    <source>
        <dbReference type="EMBL" id="GLT21583.1"/>
    </source>
</evidence>
<evidence type="ECO:0000313" key="2">
    <source>
        <dbReference type="Proteomes" id="UP001157167"/>
    </source>
</evidence>
<dbReference type="RefSeq" id="WP_284187003.1">
    <property type="nucleotide sequence ID" value="NZ_BSPX01000010.1"/>
</dbReference>
<protein>
    <submittedName>
        <fullName evidence="1">Uncharacterized protein</fullName>
    </submittedName>
</protein>
<organism evidence="1 2">
    <name type="scientific">Zoogloea oryzae</name>
    <dbReference type="NCBI Taxonomy" id="310767"/>
    <lineage>
        <taxon>Bacteria</taxon>
        <taxon>Pseudomonadati</taxon>
        <taxon>Pseudomonadota</taxon>
        <taxon>Betaproteobacteria</taxon>
        <taxon>Rhodocyclales</taxon>
        <taxon>Zoogloeaceae</taxon>
        <taxon>Zoogloea</taxon>
    </lineage>
</organism>
<keyword evidence="2" id="KW-1185">Reference proteome</keyword>
<proteinExistence type="predicted"/>
<sequence>MSGPVPAAAVAPQPDAATGAAVCAALRREVERLGLSIGNEPDWSLLSFEEKTDPFSQEVSLIGTWRGSARYGTVTLFPDGRVFAEYQVLLPHPDKPERYVESVQVWGKPDTLRGEAVIAAYMT</sequence>
<name>A0ABQ6F7P3_9RHOO</name>
<accession>A0ABQ6F7P3</accession>
<comment type="caution">
    <text evidence="1">The sequence shown here is derived from an EMBL/GenBank/DDBJ whole genome shotgun (WGS) entry which is preliminary data.</text>
</comment>
<gene>
    <name evidence="1" type="ORF">GCM10007933_10350</name>
</gene>
<dbReference type="EMBL" id="BSPX01000010">
    <property type="protein sequence ID" value="GLT21583.1"/>
    <property type="molecule type" value="Genomic_DNA"/>
</dbReference>
<dbReference type="Proteomes" id="UP001157167">
    <property type="component" value="Unassembled WGS sequence"/>
</dbReference>
<reference evidence="2" key="1">
    <citation type="journal article" date="2019" name="Int. J. Syst. Evol. Microbiol.">
        <title>The Global Catalogue of Microorganisms (GCM) 10K type strain sequencing project: providing services to taxonomists for standard genome sequencing and annotation.</title>
        <authorList>
            <consortium name="The Broad Institute Genomics Platform"/>
            <consortium name="The Broad Institute Genome Sequencing Center for Infectious Disease"/>
            <person name="Wu L."/>
            <person name="Ma J."/>
        </authorList>
    </citation>
    <scope>NUCLEOTIDE SEQUENCE [LARGE SCALE GENOMIC DNA]</scope>
    <source>
        <strain evidence="2">NBRC 102407</strain>
    </source>
</reference>